<dbReference type="Pfam" id="PF11876">
    <property type="entry name" value="TsiV"/>
    <property type="match status" value="1"/>
</dbReference>
<protein>
    <submittedName>
        <fullName evidence="1">Predicted sugarphosphatases of the HAD</fullName>
    </submittedName>
</protein>
<dbReference type="AlphaFoldDB" id="A0A348HF45"/>
<name>A0A348HF45_9GAMM</name>
<dbReference type="InterPro" id="IPR021815">
    <property type="entry name" value="TsiV"/>
</dbReference>
<evidence type="ECO:0000313" key="1">
    <source>
        <dbReference type="EMBL" id="BBG30247.1"/>
    </source>
</evidence>
<organism evidence="1 2">
    <name type="scientific">Zymobacter palmae</name>
    <dbReference type="NCBI Taxonomy" id="33074"/>
    <lineage>
        <taxon>Bacteria</taxon>
        <taxon>Pseudomonadati</taxon>
        <taxon>Pseudomonadota</taxon>
        <taxon>Gammaproteobacteria</taxon>
        <taxon>Oceanospirillales</taxon>
        <taxon>Halomonadaceae</taxon>
        <taxon>Zymobacter group</taxon>
        <taxon>Zymobacter</taxon>
    </lineage>
</organism>
<accession>A0A348HF45</accession>
<sequence>MACAPCVKGKYIMDTKLLELYGNRMEFPGRLLSGNPQDYVGMALSVSCTIFFRWGWQEEKKEAICKALDKYMSCFGSEIKWVFSDEEPGKGNKQEYKKTEPLRKLYKKWDDNVLVYRKYKGGNTFDDASPYSFLIGSRRKWKSDKFERAGEIGMDVVRFSVPLPALVQHPKVFQEMVLELADGLDALHGFAGLSTELSPDQLTEEPTEAWQAQRWNGMSVGDDFLASGRLATTRIKTVSWLTIIGQDIIPKADYQWLRSELPPSWFAFYEYKTGVIVQSGPAPDPAPLSSNPLPATYVLPNMLLKPFRAEDCTIHLNTGLTPLIATKEARSAWLSRFDVPEDQLDVYKAKLTKMPCLKQKHVLMDAIDPRLQPLYK</sequence>
<dbReference type="KEGG" id="zpl:ZBT109_1487"/>
<proteinExistence type="predicted"/>
<dbReference type="EMBL" id="AP018933">
    <property type="protein sequence ID" value="BBG30247.1"/>
    <property type="molecule type" value="Genomic_DNA"/>
</dbReference>
<dbReference type="STRING" id="1123510.GCA_000620025_00484"/>
<gene>
    <name evidence="1" type="ORF">ZBT109_1487</name>
</gene>
<evidence type="ECO:0000313" key="2">
    <source>
        <dbReference type="Proteomes" id="UP000267342"/>
    </source>
</evidence>
<keyword evidence="2" id="KW-1185">Reference proteome</keyword>
<reference evidence="1 2" key="1">
    <citation type="submission" date="2018-09" db="EMBL/GenBank/DDBJ databases">
        <title>Zymobacter palmae IAM14233 (=T109) whole genome analysis.</title>
        <authorList>
            <person name="Yanase H."/>
        </authorList>
    </citation>
    <scope>NUCLEOTIDE SEQUENCE [LARGE SCALE GENOMIC DNA]</scope>
    <source>
        <strain evidence="1 2">IAM14233</strain>
    </source>
</reference>
<dbReference type="Proteomes" id="UP000267342">
    <property type="component" value="Chromosome"/>
</dbReference>